<organism evidence="1 2">
    <name type="scientific">Mycena sanguinolenta</name>
    <dbReference type="NCBI Taxonomy" id="230812"/>
    <lineage>
        <taxon>Eukaryota</taxon>
        <taxon>Fungi</taxon>
        <taxon>Dikarya</taxon>
        <taxon>Basidiomycota</taxon>
        <taxon>Agaricomycotina</taxon>
        <taxon>Agaricomycetes</taxon>
        <taxon>Agaricomycetidae</taxon>
        <taxon>Agaricales</taxon>
        <taxon>Marasmiineae</taxon>
        <taxon>Mycenaceae</taxon>
        <taxon>Mycena</taxon>
    </lineage>
</organism>
<evidence type="ECO:0008006" key="3">
    <source>
        <dbReference type="Google" id="ProtNLM"/>
    </source>
</evidence>
<dbReference type="Proteomes" id="UP000623467">
    <property type="component" value="Unassembled WGS sequence"/>
</dbReference>
<name>A0A8H6XIE4_9AGAR</name>
<gene>
    <name evidence="1" type="ORF">MSAN_02034700</name>
</gene>
<sequence length="469" mass="53298">MRSSNAFPLDDDIVSQIMGFSPDFRTLKAIILVSKAFYRVFQTHPKVITRAVAYTIVGPALPQALRVIRYPYRNYVTQEDGPIPMSAACPEDHGPPVIAPNERNMLEENASVVGKLEDIYSLINKDRMSRTSVLTVDESWRFRRAMYRIMLYCNIFPNFPCDGGDAYLEEDDESLQAIRKLRTAFLCQYLANELQQLASVVRFLSSIFQNCGSDYEPGSDLLATGPSGALRTWETRSYNDLEIHDLDSPDASWTHGYFDIPLRKIWTNRGEVAPSEYESPSKWILDSVNGADDRCSRCASPGGLALFTESNWCRFPLDLTNPLKDQLNHNSTLTGPFEAALTPFLASPAEIERFIAGLFALRRREYDGWEPAHSYCIQCFARFVEDHAWMWFLQQRLRQGLTPPENCWYGWNCRMQTHNLRHAKTKNAALMRPHKGFQGSCGVAVSGVKREMFASGQYPAHGRTIRLST</sequence>
<accession>A0A8H6XIE4</accession>
<evidence type="ECO:0000313" key="1">
    <source>
        <dbReference type="EMBL" id="KAF7341798.1"/>
    </source>
</evidence>
<keyword evidence="2" id="KW-1185">Reference proteome</keyword>
<reference evidence="1" key="1">
    <citation type="submission" date="2020-05" db="EMBL/GenBank/DDBJ databases">
        <title>Mycena genomes resolve the evolution of fungal bioluminescence.</title>
        <authorList>
            <person name="Tsai I.J."/>
        </authorList>
    </citation>
    <scope>NUCLEOTIDE SEQUENCE</scope>
    <source>
        <strain evidence="1">160909Yilan</strain>
    </source>
</reference>
<evidence type="ECO:0000313" key="2">
    <source>
        <dbReference type="Proteomes" id="UP000623467"/>
    </source>
</evidence>
<proteinExistence type="predicted"/>
<dbReference type="EMBL" id="JACAZH010000026">
    <property type="protein sequence ID" value="KAF7341798.1"/>
    <property type="molecule type" value="Genomic_DNA"/>
</dbReference>
<protein>
    <recommendedName>
        <fullName evidence="3">F-box domain-containing protein</fullName>
    </recommendedName>
</protein>
<dbReference type="AlphaFoldDB" id="A0A8H6XIE4"/>
<dbReference type="OrthoDB" id="2745518at2759"/>
<comment type="caution">
    <text evidence="1">The sequence shown here is derived from an EMBL/GenBank/DDBJ whole genome shotgun (WGS) entry which is preliminary data.</text>
</comment>